<evidence type="ECO:0000313" key="6">
    <source>
        <dbReference type="Proteomes" id="UP000013307"/>
    </source>
</evidence>
<feature type="compositionally biased region" description="Low complexity" evidence="2">
    <location>
        <begin position="780"/>
        <end position="792"/>
    </location>
</feature>
<dbReference type="InterPro" id="IPR026453">
    <property type="entry name" value="PGF_pre_PGF"/>
</dbReference>
<dbReference type="STRING" id="387631.Asulf_00922"/>
<dbReference type="InterPro" id="IPR001330">
    <property type="entry name" value="Prenyltrans"/>
</dbReference>
<dbReference type="NCBIfam" id="TIGR04213">
    <property type="entry name" value="PGF_pre_PGF"/>
    <property type="match status" value="1"/>
</dbReference>
<dbReference type="HOGENOM" id="CLU_345355_0_0_2"/>
<dbReference type="SUPFAM" id="SSF48239">
    <property type="entry name" value="Terpenoid cyclases/Protein prenyltransferases"/>
    <property type="match status" value="2"/>
</dbReference>
<dbReference type="InterPro" id="IPR008930">
    <property type="entry name" value="Terpenoid_cyclase/PrenylTrfase"/>
</dbReference>
<dbReference type="SMART" id="SM00089">
    <property type="entry name" value="PKD"/>
    <property type="match status" value="1"/>
</dbReference>
<sequence length="818" mass="89806">MLKLFRIFLILIVLLAVPLIAPSSALTLDVNGGCVNSKVTASVDQQALIIFRMNNGTPVFAKTDDQAYFIPRITGVLNVTAIADESVTKFVKIVVCKTESSGGGLPANYLPDGTFTELGKTIKWRTAYGALKKATETLGISYKPELKEWGIFVDCINGLCSKDLGETSGWMYWVNYPDEPLPGIVATDYEISPGDRIVWYFSRSMSETPETSLYKIEISIGSNYEVHASIKWITGNKPPIAKFDYTPENPVAGERITFNASLSYDEDGDIISYLWDFGDGHTASGKVVTHSFEKAGRYEVRLTVEDDKGVSSLSVKTLVVSEQVRNENLTKAVQLQAQKKVAVEIPEELAEKLSITNLTLSSNEPKCVEVRVEESHTPKGILYGSVYRSFKIEVNSSVAVEIDFKVPKEVADGKRVVVMKYNGTWVALPTEFIREDGKYLYYRTEARSLSIFAIVVEWKGFPLNASDERIQIALKWLKSIQNEDGGFSNPGEESSIGKTSWAIMAIVSAGEDPHNWTKNGKSPVDYIRDHLRGEMPKMGTADYARTILALVAADENPRNFDGIDLVAELKSKMKDDGQIGDFVYTTIWGILALTSVGEDVNRSVEWLKAQQNQDGGFAWAVGEQSDFDDTSSAIQALIAAGEPRDSDVIKKALDYLKQGQNDDGGMRYFGTSASNSASDAWAIQALTAAGLNPAEWKKNNISVVEHLLSLQTDDGYFRYTSYQTSNPGYMTVSAIMALLGKPHPIKVMETETKEAVKEAKGEVEEETVGSKEVQPEAKPEATATPTSALTATPEKKTPGFGIILIILAMVVAVAVSRR</sequence>
<reference evidence="5 6" key="1">
    <citation type="journal article" date="2013" name="Genome Announc.">
        <title>Complete Genome Sequence of the Thermophilic and Facultatively Chemolithoautotrophic Sulfate Reducer Archaeoglobus sulfaticallidus Strain PM70-1T.</title>
        <authorList>
            <person name="Stokke R."/>
            <person name="Hocking W.P."/>
            <person name="Steinsbu B.O."/>
            <person name="Steen I.H."/>
        </authorList>
    </citation>
    <scope>NUCLEOTIDE SEQUENCE [LARGE SCALE GENOMIC DNA]</scope>
    <source>
        <strain evidence="5">PM70-1</strain>
    </source>
</reference>
<organism evidence="5 6">
    <name type="scientific">Archaeoglobus sulfaticallidus PM70-1</name>
    <dbReference type="NCBI Taxonomy" id="387631"/>
    <lineage>
        <taxon>Archaea</taxon>
        <taxon>Methanobacteriati</taxon>
        <taxon>Methanobacteriota</taxon>
        <taxon>Archaeoglobi</taxon>
        <taxon>Archaeoglobales</taxon>
        <taxon>Archaeoglobaceae</taxon>
        <taxon>Archaeoglobus</taxon>
    </lineage>
</organism>
<dbReference type="Gene3D" id="1.50.10.20">
    <property type="match status" value="2"/>
</dbReference>
<feature type="region of interest" description="Disordered" evidence="2">
    <location>
        <begin position="759"/>
        <end position="792"/>
    </location>
</feature>
<feature type="domain" description="PKD" evidence="4">
    <location>
        <begin position="239"/>
        <end position="319"/>
    </location>
</feature>
<dbReference type="Pfam" id="PF00432">
    <property type="entry name" value="Prenyltrans"/>
    <property type="match status" value="2"/>
</dbReference>
<dbReference type="AlphaFoldDB" id="N0BF84"/>
<accession>N0BF84</accession>
<dbReference type="InterPro" id="IPR022409">
    <property type="entry name" value="PKD/Chitinase_dom"/>
</dbReference>
<dbReference type="eggNOG" id="arCOG02554">
    <property type="taxonomic scope" value="Archaea"/>
</dbReference>
<dbReference type="RefSeq" id="WP_015590525.1">
    <property type="nucleotide sequence ID" value="NC_021169.1"/>
</dbReference>
<evidence type="ECO:0000313" key="5">
    <source>
        <dbReference type="EMBL" id="AGK60927.1"/>
    </source>
</evidence>
<dbReference type="Gene3D" id="2.170.130.30">
    <property type="match status" value="1"/>
</dbReference>
<keyword evidence="3" id="KW-1133">Transmembrane helix</keyword>
<protein>
    <recommendedName>
        <fullName evidence="4">PKD domain-containing protein</fullName>
    </recommendedName>
</protein>
<name>N0BF84_9EURY</name>
<dbReference type="InterPro" id="IPR013783">
    <property type="entry name" value="Ig-like_fold"/>
</dbReference>
<dbReference type="GeneID" id="15392563"/>
<dbReference type="Proteomes" id="UP000013307">
    <property type="component" value="Chromosome"/>
</dbReference>
<dbReference type="Gene3D" id="2.60.40.10">
    <property type="entry name" value="Immunoglobulins"/>
    <property type="match status" value="1"/>
</dbReference>
<dbReference type="PROSITE" id="PS50093">
    <property type="entry name" value="PKD"/>
    <property type="match status" value="1"/>
</dbReference>
<evidence type="ECO:0000256" key="3">
    <source>
        <dbReference type="SAM" id="Phobius"/>
    </source>
</evidence>
<feature type="transmembrane region" description="Helical" evidence="3">
    <location>
        <begin position="797"/>
        <end position="815"/>
    </location>
</feature>
<dbReference type="GO" id="GO:0003824">
    <property type="term" value="F:catalytic activity"/>
    <property type="evidence" value="ECO:0007669"/>
    <property type="project" value="InterPro"/>
</dbReference>
<dbReference type="Pfam" id="PF18911">
    <property type="entry name" value="PKD_4"/>
    <property type="match status" value="1"/>
</dbReference>
<dbReference type="SUPFAM" id="SSF49299">
    <property type="entry name" value="PKD domain"/>
    <property type="match status" value="1"/>
</dbReference>
<dbReference type="Pfam" id="PF14478">
    <property type="entry name" value="DUF4430"/>
    <property type="match status" value="1"/>
</dbReference>
<dbReference type="InterPro" id="IPR051588">
    <property type="entry name" value="Cobalamin_Transport"/>
</dbReference>
<dbReference type="KEGG" id="ast:Asulf_00922"/>
<dbReference type="CDD" id="cd00688">
    <property type="entry name" value="ISOPREN_C2_like"/>
    <property type="match status" value="1"/>
</dbReference>
<dbReference type="InterPro" id="IPR035986">
    <property type="entry name" value="PKD_dom_sf"/>
</dbReference>
<evidence type="ECO:0000256" key="1">
    <source>
        <dbReference type="ARBA" id="ARBA00022737"/>
    </source>
</evidence>
<keyword evidence="3" id="KW-0472">Membrane</keyword>
<evidence type="ECO:0000259" key="4">
    <source>
        <dbReference type="PROSITE" id="PS50093"/>
    </source>
</evidence>
<dbReference type="eggNOG" id="arCOG02479">
    <property type="taxonomic scope" value="Archaea"/>
</dbReference>
<keyword evidence="3" id="KW-0812">Transmembrane</keyword>
<evidence type="ECO:0000256" key="2">
    <source>
        <dbReference type="SAM" id="MobiDB-lite"/>
    </source>
</evidence>
<dbReference type="EMBL" id="CP005290">
    <property type="protein sequence ID" value="AGK60927.1"/>
    <property type="molecule type" value="Genomic_DNA"/>
</dbReference>
<dbReference type="OrthoDB" id="50314at2157"/>
<dbReference type="PANTHER" id="PTHR10559">
    <property type="entry name" value="TRANSCOBALAMIN-1/GASTRIC INTRINSIC FACTOR"/>
    <property type="match status" value="1"/>
</dbReference>
<dbReference type="PANTHER" id="PTHR10559:SF18">
    <property type="entry name" value="TRANSCOBALAMIN II"/>
    <property type="match status" value="1"/>
</dbReference>
<dbReference type="InterPro" id="IPR027954">
    <property type="entry name" value="Transcobalamin-like_C"/>
</dbReference>
<dbReference type="eggNOG" id="arCOG07581">
    <property type="taxonomic scope" value="Archaea"/>
</dbReference>
<dbReference type="eggNOG" id="arCOG04438">
    <property type="taxonomic scope" value="Archaea"/>
</dbReference>
<dbReference type="CDD" id="cd00146">
    <property type="entry name" value="PKD"/>
    <property type="match status" value="1"/>
</dbReference>
<gene>
    <name evidence="5" type="ORF">Asulf_00922</name>
</gene>
<keyword evidence="6" id="KW-1185">Reference proteome</keyword>
<keyword evidence="1" id="KW-0677">Repeat</keyword>
<proteinExistence type="predicted"/>
<dbReference type="InterPro" id="IPR000601">
    <property type="entry name" value="PKD_dom"/>
</dbReference>